<dbReference type="InterPro" id="IPR003758">
    <property type="entry name" value="LpxK"/>
</dbReference>
<comment type="catalytic activity">
    <reaction evidence="13">
        <text>a lipid A disaccharide + ATP = a lipid IVA + ADP + H(+)</text>
        <dbReference type="Rhea" id="RHEA:67840"/>
        <dbReference type="ChEBI" id="CHEBI:15378"/>
        <dbReference type="ChEBI" id="CHEBI:30616"/>
        <dbReference type="ChEBI" id="CHEBI:176343"/>
        <dbReference type="ChEBI" id="CHEBI:176425"/>
        <dbReference type="ChEBI" id="CHEBI:456216"/>
        <dbReference type="EC" id="2.7.1.130"/>
    </reaction>
</comment>
<comment type="function">
    <text evidence="1 13">Transfers the gamma-phosphate of ATP to the 4'-position of a tetraacyldisaccharide 1-phosphate intermediate (termed DS-1-P) to form tetraacyldisaccharide 1,4'-bis-phosphate (lipid IVA).</text>
</comment>
<dbReference type="EC" id="2.7.1.130" evidence="3 13"/>
<keyword evidence="9 13" id="KW-0418">Kinase</keyword>
<dbReference type="EMBL" id="AP024488">
    <property type="protein sequence ID" value="BCS99303.1"/>
    <property type="molecule type" value="Genomic_DNA"/>
</dbReference>
<keyword evidence="6 13" id="KW-0441">Lipid A biosynthesis</keyword>
<protein>
    <recommendedName>
        <fullName evidence="4 13">Tetraacyldisaccharide 4'-kinase</fullName>
        <ecNumber evidence="3 13">2.7.1.130</ecNumber>
    </recommendedName>
    <alternativeName>
        <fullName evidence="12 13">Lipid A 4'-kinase</fullName>
    </alternativeName>
</protein>
<evidence type="ECO:0000256" key="4">
    <source>
        <dbReference type="ARBA" id="ARBA00016436"/>
    </source>
</evidence>
<evidence type="ECO:0000256" key="3">
    <source>
        <dbReference type="ARBA" id="ARBA00012071"/>
    </source>
</evidence>
<proteinExistence type="inferred from homology"/>
<keyword evidence="8 13" id="KW-0547">Nucleotide-binding</keyword>
<keyword evidence="10 13" id="KW-0067">ATP-binding</keyword>
<sequence length="361" mass="38339">MGKVTDYIERAFEDDGKTSLTSPKALLLGISKVYGALGRAKRVVYEKGLLETKRLPARVVAIGNLTAGGTGKTPMTLFAARWYREQGAKVVIVSRGYGGSLSKSGAVVSDGDVVFLSPFEAGDEPVMMAEQLPGVPVVIGSDRYAAGMEACDRFKPDVVLLDDGYQHLRLGRDLNILLADGKRPFGNGHVLPRGPLREPLAALSQADAVVLTRAEAGDTASFSSHLPSSFADEMKSLPVLSSTHRLSLSDGEGSPMTPDALGPAFLFSGIAKNHAFEEGARSLGVQVAGSHFFDDHHPYTETEVLGLEAEARASGANVLLTTDKDRVKVRSMATMSLATVSVSIDFNEDFDGITALLATQI</sequence>
<keyword evidence="5 13" id="KW-0444">Lipid biosynthesis</keyword>
<evidence type="ECO:0000313" key="14">
    <source>
        <dbReference type="EMBL" id="BCS99303.1"/>
    </source>
</evidence>
<keyword evidence="11 13" id="KW-0443">Lipid metabolism</keyword>
<keyword evidence="7 13" id="KW-0808">Transferase</keyword>
<evidence type="ECO:0000256" key="2">
    <source>
        <dbReference type="ARBA" id="ARBA00004870"/>
    </source>
</evidence>
<name>A0ABM7PP75_9BACT</name>
<dbReference type="HAMAP" id="MF_00409">
    <property type="entry name" value="LpxK"/>
    <property type="match status" value="1"/>
</dbReference>
<accession>A0ABM7PP75</accession>
<dbReference type="PANTHER" id="PTHR42724:SF1">
    <property type="entry name" value="TETRAACYLDISACCHARIDE 4'-KINASE, MITOCHONDRIAL-RELATED"/>
    <property type="match status" value="1"/>
</dbReference>
<dbReference type="InterPro" id="IPR027417">
    <property type="entry name" value="P-loop_NTPase"/>
</dbReference>
<evidence type="ECO:0000256" key="13">
    <source>
        <dbReference type="HAMAP-Rule" id="MF_00409"/>
    </source>
</evidence>
<dbReference type="RefSeq" id="WP_236890645.1">
    <property type="nucleotide sequence ID" value="NZ_AP024488.1"/>
</dbReference>
<feature type="binding site" evidence="13">
    <location>
        <begin position="66"/>
        <end position="73"/>
    </location>
    <ligand>
        <name>ATP</name>
        <dbReference type="ChEBI" id="CHEBI:30616"/>
    </ligand>
</feature>
<evidence type="ECO:0000256" key="12">
    <source>
        <dbReference type="ARBA" id="ARBA00029757"/>
    </source>
</evidence>
<dbReference type="Pfam" id="PF02606">
    <property type="entry name" value="LpxK"/>
    <property type="match status" value="1"/>
</dbReference>
<evidence type="ECO:0000313" key="15">
    <source>
        <dbReference type="Proteomes" id="UP001320148"/>
    </source>
</evidence>
<organism evidence="14 15">
    <name type="scientific">Desulfoluna limicola</name>
    <dbReference type="NCBI Taxonomy" id="2810562"/>
    <lineage>
        <taxon>Bacteria</taxon>
        <taxon>Pseudomonadati</taxon>
        <taxon>Thermodesulfobacteriota</taxon>
        <taxon>Desulfobacteria</taxon>
        <taxon>Desulfobacterales</taxon>
        <taxon>Desulfolunaceae</taxon>
        <taxon>Desulfoluna</taxon>
    </lineage>
</organism>
<evidence type="ECO:0000256" key="8">
    <source>
        <dbReference type="ARBA" id="ARBA00022741"/>
    </source>
</evidence>
<gene>
    <name evidence="13 14" type="primary">lpxK</name>
    <name evidence="14" type="ORF">DSLASN_49350</name>
</gene>
<dbReference type="NCBIfam" id="TIGR00682">
    <property type="entry name" value="lpxK"/>
    <property type="match status" value="1"/>
</dbReference>
<evidence type="ECO:0000256" key="9">
    <source>
        <dbReference type="ARBA" id="ARBA00022777"/>
    </source>
</evidence>
<keyword evidence="15" id="KW-1185">Reference proteome</keyword>
<comment type="similarity">
    <text evidence="13">Belongs to the LpxK family.</text>
</comment>
<evidence type="ECO:0000256" key="7">
    <source>
        <dbReference type="ARBA" id="ARBA00022679"/>
    </source>
</evidence>
<comment type="pathway">
    <text evidence="2 13">Glycolipid biosynthesis; lipid IV(A) biosynthesis; lipid IV(A) from (3R)-3-hydroxytetradecanoyl-[acyl-carrier-protein] and UDP-N-acetyl-alpha-D-glucosamine: step 6/6.</text>
</comment>
<evidence type="ECO:0000256" key="11">
    <source>
        <dbReference type="ARBA" id="ARBA00023098"/>
    </source>
</evidence>
<evidence type="ECO:0000256" key="5">
    <source>
        <dbReference type="ARBA" id="ARBA00022516"/>
    </source>
</evidence>
<dbReference type="SUPFAM" id="SSF52540">
    <property type="entry name" value="P-loop containing nucleoside triphosphate hydrolases"/>
    <property type="match status" value="1"/>
</dbReference>
<reference evidence="14 15" key="1">
    <citation type="submission" date="2021-02" db="EMBL/GenBank/DDBJ databases">
        <title>Complete genome of Desulfoluna sp. strain ASN36.</title>
        <authorList>
            <person name="Takahashi A."/>
            <person name="Kojima H."/>
            <person name="Fukui M."/>
        </authorList>
    </citation>
    <scope>NUCLEOTIDE SEQUENCE [LARGE SCALE GENOMIC DNA]</scope>
    <source>
        <strain evidence="14 15">ASN36</strain>
    </source>
</reference>
<evidence type="ECO:0000256" key="10">
    <source>
        <dbReference type="ARBA" id="ARBA00022840"/>
    </source>
</evidence>
<dbReference type="Proteomes" id="UP001320148">
    <property type="component" value="Chromosome"/>
</dbReference>
<dbReference type="PANTHER" id="PTHR42724">
    <property type="entry name" value="TETRAACYLDISACCHARIDE 4'-KINASE"/>
    <property type="match status" value="1"/>
</dbReference>
<evidence type="ECO:0000256" key="1">
    <source>
        <dbReference type="ARBA" id="ARBA00002274"/>
    </source>
</evidence>
<evidence type="ECO:0000256" key="6">
    <source>
        <dbReference type="ARBA" id="ARBA00022556"/>
    </source>
</evidence>